<keyword evidence="10" id="KW-0407">Ion channel</keyword>
<keyword evidence="9" id="KW-1071">Ligand-gated ion channel</keyword>
<sequence>ERIVSSLARGVIIIWLFVVLILTSSYTASLTSNLTVQQMEPSITDVQCLVASRAVVGYQRGSFVGHYLQEQLNFHETQLKQYSSPDEHAEALSKGPNNGGVAAIFDELPYIRLFLSTRCGFTMVGPTYRTSGLAFVFRKGSPWVSEISRSMLKLSESADMQRIQNKWFNMTACSTQYGAPVESNRLGMKSFWGLHLITGTASVVALVSFIRRLLYKYTRGH</sequence>
<keyword evidence="8" id="KW-0325">Glycoprotein</keyword>
<keyword evidence="7" id="KW-0675">Receptor</keyword>
<evidence type="ECO:0000256" key="4">
    <source>
        <dbReference type="ARBA" id="ARBA00022989"/>
    </source>
</evidence>
<evidence type="ECO:0000256" key="1">
    <source>
        <dbReference type="ARBA" id="ARBA00004141"/>
    </source>
</evidence>
<feature type="transmembrane region" description="Helical" evidence="11">
    <location>
        <begin position="191"/>
        <end position="210"/>
    </location>
</feature>
<keyword evidence="6 11" id="KW-0472">Membrane</keyword>
<dbReference type="InterPro" id="IPR001320">
    <property type="entry name" value="Iontro_rcpt_C"/>
</dbReference>
<feature type="non-terminal residue" evidence="13">
    <location>
        <position position="221"/>
    </location>
</feature>
<dbReference type="Pfam" id="PF00060">
    <property type="entry name" value="Lig_chan"/>
    <property type="match status" value="1"/>
</dbReference>
<evidence type="ECO:0000313" key="14">
    <source>
        <dbReference type="Proteomes" id="UP000824469"/>
    </source>
</evidence>
<evidence type="ECO:0000256" key="8">
    <source>
        <dbReference type="ARBA" id="ARBA00023180"/>
    </source>
</evidence>
<proteinExistence type="predicted"/>
<keyword evidence="3 11" id="KW-0812">Transmembrane</keyword>
<evidence type="ECO:0000256" key="3">
    <source>
        <dbReference type="ARBA" id="ARBA00022692"/>
    </source>
</evidence>
<evidence type="ECO:0000256" key="2">
    <source>
        <dbReference type="ARBA" id="ARBA00022448"/>
    </source>
</evidence>
<evidence type="ECO:0000256" key="11">
    <source>
        <dbReference type="SAM" id="Phobius"/>
    </source>
</evidence>
<dbReference type="Gene3D" id="3.40.190.10">
    <property type="entry name" value="Periplasmic binding protein-like II"/>
    <property type="match status" value="1"/>
</dbReference>
<comment type="caution">
    <text evidence="13">The sequence shown here is derived from an EMBL/GenBank/DDBJ whole genome shotgun (WGS) entry which is preliminary data.</text>
</comment>
<reference evidence="13 14" key="1">
    <citation type="journal article" date="2021" name="Nat. Plants">
        <title>The Taxus genome provides insights into paclitaxel biosynthesis.</title>
        <authorList>
            <person name="Xiong X."/>
            <person name="Gou J."/>
            <person name="Liao Q."/>
            <person name="Li Y."/>
            <person name="Zhou Q."/>
            <person name="Bi G."/>
            <person name="Li C."/>
            <person name="Du R."/>
            <person name="Wang X."/>
            <person name="Sun T."/>
            <person name="Guo L."/>
            <person name="Liang H."/>
            <person name="Lu P."/>
            <person name="Wu Y."/>
            <person name="Zhang Z."/>
            <person name="Ro D.K."/>
            <person name="Shang Y."/>
            <person name="Huang S."/>
            <person name="Yan J."/>
        </authorList>
    </citation>
    <scope>NUCLEOTIDE SEQUENCE [LARGE SCALE GENOMIC DNA]</scope>
    <source>
        <strain evidence="13">Ta-2019</strain>
    </source>
</reference>
<organism evidence="13 14">
    <name type="scientific">Taxus chinensis</name>
    <name type="common">Chinese yew</name>
    <name type="synonym">Taxus wallichiana var. chinensis</name>
    <dbReference type="NCBI Taxonomy" id="29808"/>
    <lineage>
        <taxon>Eukaryota</taxon>
        <taxon>Viridiplantae</taxon>
        <taxon>Streptophyta</taxon>
        <taxon>Embryophyta</taxon>
        <taxon>Tracheophyta</taxon>
        <taxon>Spermatophyta</taxon>
        <taxon>Pinopsida</taxon>
        <taxon>Pinidae</taxon>
        <taxon>Conifers II</taxon>
        <taxon>Cupressales</taxon>
        <taxon>Taxaceae</taxon>
        <taxon>Taxus</taxon>
    </lineage>
</organism>
<feature type="non-terminal residue" evidence="13">
    <location>
        <position position="1"/>
    </location>
</feature>
<feature type="domain" description="Ionotropic glutamate receptor C-terminal" evidence="12">
    <location>
        <begin position="1"/>
        <end position="170"/>
    </location>
</feature>
<keyword evidence="4 11" id="KW-1133">Transmembrane helix</keyword>
<accession>A0AA38G8J6</accession>
<dbReference type="AlphaFoldDB" id="A0AA38G8J6"/>
<keyword evidence="5" id="KW-0406">Ion transport</keyword>
<name>A0AA38G8J6_TAXCH</name>
<evidence type="ECO:0000259" key="12">
    <source>
        <dbReference type="SMART" id="SM00079"/>
    </source>
</evidence>
<dbReference type="Proteomes" id="UP000824469">
    <property type="component" value="Unassembled WGS sequence"/>
</dbReference>
<dbReference type="OMA" id="NTHELGM"/>
<keyword evidence="14" id="KW-1185">Reference proteome</keyword>
<dbReference type="EMBL" id="JAHRHJ020000004">
    <property type="protein sequence ID" value="KAH9317370.1"/>
    <property type="molecule type" value="Genomic_DNA"/>
</dbReference>
<protein>
    <recommendedName>
        <fullName evidence="12">Ionotropic glutamate receptor C-terminal domain-containing protein</fullName>
    </recommendedName>
</protein>
<evidence type="ECO:0000256" key="10">
    <source>
        <dbReference type="ARBA" id="ARBA00023303"/>
    </source>
</evidence>
<keyword evidence="2" id="KW-0813">Transport</keyword>
<dbReference type="InterPro" id="IPR015683">
    <property type="entry name" value="Ionotropic_Glu_rcpt"/>
</dbReference>
<dbReference type="SUPFAM" id="SSF53850">
    <property type="entry name" value="Periplasmic binding protein-like II"/>
    <property type="match status" value="1"/>
</dbReference>
<evidence type="ECO:0000256" key="5">
    <source>
        <dbReference type="ARBA" id="ARBA00023065"/>
    </source>
</evidence>
<gene>
    <name evidence="13" type="ORF">KI387_019139</name>
</gene>
<dbReference type="Gene3D" id="1.10.287.70">
    <property type="match status" value="1"/>
</dbReference>
<dbReference type="GO" id="GO:0015276">
    <property type="term" value="F:ligand-gated monoatomic ion channel activity"/>
    <property type="evidence" value="ECO:0007669"/>
    <property type="project" value="InterPro"/>
</dbReference>
<evidence type="ECO:0000256" key="7">
    <source>
        <dbReference type="ARBA" id="ARBA00023170"/>
    </source>
</evidence>
<comment type="subcellular location">
    <subcellularLocation>
        <location evidence="1">Membrane</location>
        <topology evidence="1">Multi-pass membrane protein</topology>
    </subcellularLocation>
</comment>
<dbReference type="PANTHER" id="PTHR18966">
    <property type="entry name" value="IONOTROPIC GLUTAMATE RECEPTOR"/>
    <property type="match status" value="1"/>
</dbReference>
<evidence type="ECO:0000313" key="13">
    <source>
        <dbReference type="EMBL" id="KAH9317370.1"/>
    </source>
</evidence>
<dbReference type="GO" id="GO:0016020">
    <property type="term" value="C:membrane"/>
    <property type="evidence" value="ECO:0007669"/>
    <property type="project" value="UniProtKB-SubCell"/>
</dbReference>
<dbReference type="SMART" id="SM00079">
    <property type="entry name" value="PBPe"/>
    <property type="match status" value="1"/>
</dbReference>
<evidence type="ECO:0000256" key="6">
    <source>
        <dbReference type="ARBA" id="ARBA00023136"/>
    </source>
</evidence>
<evidence type="ECO:0000256" key="9">
    <source>
        <dbReference type="ARBA" id="ARBA00023286"/>
    </source>
</evidence>